<gene>
    <name evidence="1" type="ORF">DW137_05795</name>
</gene>
<dbReference type="AlphaFoldDB" id="A0A0E2ZBB1"/>
<proteinExistence type="predicted"/>
<evidence type="ECO:0000313" key="1">
    <source>
        <dbReference type="EMBL" id="RHJ23257.1"/>
    </source>
</evidence>
<protein>
    <submittedName>
        <fullName evidence="1">Uncharacterized protein</fullName>
    </submittedName>
</protein>
<dbReference type="EMBL" id="QRLR01000003">
    <property type="protein sequence ID" value="RHJ23257.1"/>
    <property type="molecule type" value="Genomic_DNA"/>
</dbReference>
<accession>A0A0E2ZBB1</accession>
<organism evidence="1 2">
    <name type="scientific">Bifidobacterium bifidum</name>
    <dbReference type="NCBI Taxonomy" id="1681"/>
    <lineage>
        <taxon>Bacteria</taxon>
        <taxon>Bacillati</taxon>
        <taxon>Actinomycetota</taxon>
        <taxon>Actinomycetes</taxon>
        <taxon>Bifidobacteriales</taxon>
        <taxon>Bifidobacteriaceae</taxon>
        <taxon>Bifidobacterium</taxon>
    </lineage>
</organism>
<evidence type="ECO:0000313" key="2">
    <source>
        <dbReference type="Proteomes" id="UP000283727"/>
    </source>
</evidence>
<name>A0A0E2ZBB1_BIFBI</name>
<dbReference type="Proteomes" id="UP000283727">
    <property type="component" value="Unassembled WGS sequence"/>
</dbReference>
<sequence>MYWCGKCNTDMNYIGDGRYECPSCHATAGVIPEDGWNDDDDETLSVYDAALIWASNGKDEDYMFGYTEEELENAL</sequence>
<comment type="caution">
    <text evidence="1">The sequence shown here is derived from an EMBL/GenBank/DDBJ whole genome shotgun (WGS) entry which is preliminary data.</text>
</comment>
<reference evidence="1 2" key="1">
    <citation type="submission" date="2018-08" db="EMBL/GenBank/DDBJ databases">
        <title>A genome reference for cultivated species of the human gut microbiota.</title>
        <authorList>
            <person name="Zou Y."/>
            <person name="Xue W."/>
            <person name="Luo G."/>
        </authorList>
    </citation>
    <scope>NUCLEOTIDE SEQUENCE [LARGE SCALE GENOMIC DNA]</scope>
    <source>
        <strain evidence="1 2">AM12-10</strain>
    </source>
</reference>